<dbReference type="Gene3D" id="3.40.50.10490">
    <property type="entry name" value="Glucose-6-phosphate isomerase like protein, domain 1"/>
    <property type="match status" value="1"/>
</dbReference>
<dbReference type="InterPro" id="IPR001347">
    <property type="entry name" value="SIS_dom"/>
</dbReference>
<dbReference type="Pfam" id="PF01380">
    <property type="entry name" value="SIS"/>
    <property type="match status" value="1"/>
</dbReference>
<reference evidence="6" key="1">
    <citation type="submission" date="2022-12" db="EMBL/GenBank/DDBJ databases">
        <title>Draft genome sequence of the thermophilic strain Brevibacillus thermoruber HT42, isolated from Los Humeros, Puebla, Mexico, with biotechnological potential.</title>
        <authorList>
            <person name="Lara Sanchez J."/>
            <person name="Solis Palacios R."/>
            <person name="Bustos Baena A.S."/>
            <person name="Ruz Baez A.E."/>
            <person name="Espinosa Luna G."/>
            <person name="Oliart Ros R.M."/>
        </authorList>
    </citation>
    <scope>NUCLEOTIDE SEQUENCE</scope>
    <source>
        <strain evidence="6">HT42</strain>
    </source>
</reference>
<evidence type="ECO:0000259" key="4">
    <source>
        <dbReference type="PROSITE" id="PS51071"/>
    </source>
</evidence>
<dbReference type="SUPFAM" id="SSF46689">
    <property type="entry name" value="Homeodomain-like"/>
    <property type="match status" value="1"/>
</dbReference>
<proteinExistence type="predicted"/>
<dbReference type="GO" id="GO:0003677">
    <property type="term" value="F:DNA binding"/>
    <property type="evidence" value="ECO:0007669"/>
    <property type="project" value="UniProtKB-KW"/>
</dbReference>
<name>A0A9X3TQ91_9BACL</name>
<gene>
    <name evidence="6" type="ORF">O3V59_06685</name>
</gene>
<organism evidence="6 7">
    <name type="scientific">Brevibacillus thermoruber</name>
    <dbReference type="NCBI Taxonomy" id="33942"/>
    <lineage>
        <taxon>Bacteria</taxon>
        <taxon>Bacillati</taxon>
        <taxon>Bacillota</taxon>
        <taxon>Bacilli</taxon>
        <taxon>Bacillales</taxon>
        <taxon>Paenibacillaceae</taxon>
        <taxon>Brevibacillus</taxon>
    </lineage>
</organism>
<evidence type="ECO:0000313" key="7">
    <source>
        <dbReference type="Proteomes" id="UP001151071"/>
    </source>
</evidence>
<dbReference type="InterPro" id="IPR000281">
    <property type="entry name" value="HTH_RpiR"/>
</dbReference>
<evidence type="ECO:0000256" key="3">
    <source>
        <dbReference type="ARBA" id="ARBA00023163"/>
    </source>
</evidence>
<evidence type="ECO:0000259" key="5">
    <source>
        <dbReference type="PROSITE" id="PS51464"/>
    </source>
</evidence>
<dbReference type="InterPro" id="IPR036388">
    <property type="entry name" value="WH-like_DNA-bd_sf"/>
</dbReference>
<feature type="domain" description="SIS" evidence="5">
    <location>
        <begin position="128"/>
        <end position="272"/>
    </location>
</feature>
<dbReference type="RefSeq" id="WP_271139745.1">
    <property type="nucleotide sequence ID" value="NZ_JAPYYP010000005.1"/>
</dbReference>
<keyword evidence="2" id="KW-0238">DNA-binding</keyword>
<dbReference type="Gene3D" id="1.10.10.10">
    <property type="entry name" value="Winged helix-like DNA-binding domain superfamily/Winged helix DNA-binding domain"/>
    <property type="match status" value="1"/>
</dbReference>
<dbReference type="PROSITE" id="PS51464">
    <property type="entry name" value="SIS"/>
    <property type="match status" value="1"/>
</dbReference>
<feature type="domain" description="HTH rpiR-type" evidence="4">
    <location>
        <begin position="5"/>
        <end position="81"/>
    </location>
</feature>
<dbReference type="InterPro" id="IPR035472">
    <property type="entry name" value="RpiR-like_SIS"/>
</dbReference>
<comment type="caution">
    <text evidence="6">The sequence shown here is derived from an EMBL/GenBank/DDBJ whole genome shotgun (WGS) entry which is preliminary data.</text>
</comment>
<accession>A0A9X3TQ91</accession>
<keyword evidence="1" id="KW-0805">Transcription regulation</keyword>
<dbReference type="Pfam" id="PF01418">
    <property type="entry name" value="HTH_6"/>
    <property type="match status" value="1"/>
</dbReference>
<dbReference type="InterPro" id="IPR009057">
    <property type="entry name" value="Homeodomain-like_sf"/>
</dbReference>
<dbReference type="GO" id="GO:0097367">
    <property type="term" value="F:carbohydrate derivative binding"/>
    <property type="evidence" value="ECO:0007669"/>
    <property type="project" value="InterPro"/>
</dbReference>
<dbReference type="InterPro" id="IPR046348">
    <property type="entry name" value="SIS_dom_sf"/>
</dbReference>
<dbReference type="InterPro" id="IPR047640">
    <property type="entry name" value="RpiR-like"/>
</dbReference>
<dbReference type="Proteomes" id="UP001151071">
    <property type="component" value="Unassembled WGS sequence"/>
</dbReference>
<evidence type="ECO:0000256" key="2">
    <source>
        <dbReference type="ARBA" id="ARBA00023125"/>
    </source>
</evidence>
<dbReference type="AlphaFoldDB" id="A0A9X3TQ91"/>
<dbReference type="PROSITE" id="PS51071">
    <property type="entry name" value="HTH_RPIR"/>
    <property type="match status" value="1"/>
</dbReference>
<sequence length="288" mass="32396">MEHGPSILQKVSQLYAQMSPSQQRIADVILRDPESAAFYNVAEMSRKANVSESTVTRFATFIGCSGYPALSRELQELVRSKLTTGERFQLSRVIESAEQRTVLQYFEEDVQNLTLMMERIDLEAFARIVKRLVSAQRIGIVCSRSTLSIGLFFEFYLRFLNKEAVLFTGEPRTVDHLHRFGSDDVIVGIGFARYSRFTVDCLAYGKKKGVQVAAITDYPSSPLVHHADEVLYTPTGIASHMDSLVAPLSVVTALLRALTQASADQAKDVLLELEEVWMNFDIYVEPRK</sequence>
<dbReference type="CDD" id="cd05013">
    <property type="entry name" value="SIS_RpiR"/>
    <property type="match status" value="1"/>
</dbReference>
<protein>
    <submittedName>
        <fullName evidence="6">MurR/RpiR family transcriptional regulator</fullName>
    </submittedName>
</protein>
<dbReference type="EMBL" id="JAPYYP010000005">
    <property type="protein sequence ID" value="MDA5108038.1"/>
    <property type="molecule type" value="Genomic_DNA"/>
</dbReference>
<dbReference type="SUPFAM" id="SSF53697">
    <property type="entry name" value="SIS domain"/>
    <property type="match status" value="1"/>
</dbReference>
<keyword evidence="3" id="KW-0804">Transcription</keyword>
<keyword evidence="7" id="KW-1185">Reference proteome</keyword>
<dbReference type="GO" id="GO:0003700">
    <property type="term" value="F:DNA-binding transcription factor activity"/>
    <property type="evidence" value="ECO:0007669"/>
    <property type="project" value="InterPro"/>
</dbReference>
<evidence type="ECO:0000313" key="6">
    <source>
        <dbReference type="EMBL" id="MDA5108038.1"/>
    </source>
</evidence>
<evidence type="ECO:0000256" key="1">
    <source>
        <dbReference type="ARBA" id="ARBA00023015"/>
    </source>
</evidence>
<dbReference type="GO" id="GO:1901135">
    <property type="term" value="P:carbohydrate derivative metabolic process"/>
    <property type="evidence" value="ECO:0007669"/>
    <property type="project" value="InterPro"/>
</dbReference>
<dbReference type="PANTHER" id="PTHR30514">
    <property type="entry name" value="GLUCOKINASE"/>
    <property type="match status" value="1"/>
</dbReference>
<dbReference type="PANTHER" id="PTHR30514:SF18">
    <property type="entry name" value="RPIR-FAMILY TRANSCRIPTIONAL REGULATOR"/>
    <property type="match status" value="1"/>
</dbReference>